<name>A0ABW0KY22_9BURK</name>
<evidence type="ECO:0000313" key="2">
    <source>
        <dbReference type="EMBL" id="MFC5458418.1"/>
    </source>
</evidence>
<proteinExistence type="predicted"/>
<accession>A0ABW0KY22</accession>
<keyword evidence="3" id="KW-1185">Reference proteome</keyword>
<comment type="caution">
    <text evidence="2">The sequence shown here is derived from an EMBL/GenBank/DDBJ whole genome shotgun (WGS) entry which is preliminary data.</text>
</comment>
<reference evidence="3" key="1">
    <citation type="journal article" date="2019" name="Int. J. Syst. Evol. Microbiol.">
        <title>The Global Catalogue of Microorganisms (GCM) 10K type strain sequencing project: providing services to taxonomists for standard genome sequencing and annotation.</title>
        <authorList>
            <consortium name="The Broad Institute Genomics Platform"/>
            <consortium name="The Broad Institute Genome Sequencing Center for Infectious Disease"/>
            <person name="Wu L."/>
            <person name="Ma J."/>
        </authorList>
    </citation>
    <scope>NUCLEOTIDE SEQUENCE [LARGE SCALE GENOMIC DNA]</scope>
    <source>
        <strain evidence="3">KACC 12649</strain>
    </source>
</reference>
<protein>
    <submittedName>
        <fullName evidence="2">MipA/OmpV family protein</fullName>
    </submittedName>
</protein>
<organism evidence="2 3">
    <name type="scientific">Massilia niabensis</name>
    <dbReference type="NCBI Taxonomy" id="544910"/>
    <lineage>
        <taxon>Bacteria</taxon>
        <taxon>Pseudomonadati</taxon>
        <taxon>Pseudomonadota</taxon>
        <taxon>Betaproteobacteria</taxon>
        <taxon>Burkholderiales</taxon>
        <taxon>Oxalobacteraceae</taxon>
        <taxon>Telluria group</taxon>
        <taxon>Massilia</taxon>
    </lineage>
</organism>
<evidence type="ECO:0000256" key="1">
    <source>
        <dbReference type="SAM" id="SignalP"/>
    </source>
</evidence>
<feature type="signal peptide" evidence="1">
    <location>
        <begin position="1"/>
        <end position="26"/>
    </location>
</feature>
<dbReference type="Pfam" id="PF06629">
    <property type="entry name" value="MipA"/>
    <property type="match status" value="1"/>
</dbReference>
<dbReference type="InterPro" id="IPR010583">
    <property type="entry name" value="MipA"/>
</dbReference>
<gene>
    <name evidence="2" type="ORF">ACFPN5_01180</name>
</gene>
<sequence length="286" mass="30833">MNNYLLSRAALACLLAIPALLAPALAAPPVEPADPPGQPLWEIGVAGGVISTPSYPGAEDRETRALALPTLIYRGKVFRADQGGIGARVFRSDVAELDIGLAASLPARSDDVAARAGMPDLGGLAEFGPRLKVRLAQLGERRAIRAEFPLRAVLEVRSGVRHQGYTFEPRLAYEERSSDGKWRFEGHVAAVVGDGKINRYFYEVRPEYATSTRPAYAAESGLILARVGVFAARVVNRDLRVYGFLRAENYGLGANDNSPLHRRDNGLSAGVGLAWTWKRSLALAGE</sequence>
<keyword evidence="1" id="KW-0732">Signal</keyword>
<evidence type="ECO:0000313" key="3">
    <source>
        <dbReference type="Proteomes" id="UP001596050"/>
    </source>
</evidence>
<dbReference type="RefSeq" id="WP_379779249.1">
    <property type="nucleotide sequence ID" value="NZ_JBHSMU010000003.1"/>
</dbReference>
<dbReference type="Proteomes" id="UP001596050">
    <property type="component" value="Unassembled WGS sequence"/>
</dbReference>
<dbReference type="EMBL" id="JBHSMU010000003">
    <property type="protein sequence ID" value="MFC5458418.1"/>
    <property type="molecule type" value="Genomic_DNA"/>
</dbReference>
<feature type="chain" id="PRO_5046910891" evidence="1">
    <location>
        <begin position="27"/>
        <end position="286"/>
    </location>
</feature>